<organism evidence="1 2">
    <name type="scientific">Streptomyces litchfieldiae</name>
    <dbReference type="NCBI Taxonomy" id="3075543"/>
    <lineage>
        <taxon>Bacteria</taxon>
        <taxon>Bacillati</taxon>
        <taxon>Actinomycetota</taxon>
        <taxon>Actinomycetes</taxon>
        <taxon>Kitasatosporales</taxon>
        <taxon>Streptomycetaceae</taxon>
        <taxon>Streptomyces</taxon>
    </lineage>
</organism>
<comment type="caution">
    <text evidence="1">The sequence shown here is derived from an EMBL/GenBank/DDBJ whole genome shotgun (WGS) entry which is preliminary data.</text>
</comment>
<proteinExistence type="predicted"/>
<evidence type="ECO:0000313" key="2">
    <source>
        <dbReference type="Proteomes" id="UP001183246"/>
    </source>
</evidence>
<accession>A0ABU2N1G2</accession>
<keyword evidence="2" id="KW-1185">Reference proteome</keyword>
<feature type="non-terminal residue" evidence="1">
    <location>
        <position position="134"/>
    </location>
</feature>
<gene>
    <name evidence="1" type="ORF">RM590_35150</name>
</gene>
<name>A0ABU2N1G2_9ACTN</name>
<dbReference type="Proteomes" id="UP001183246">
    <property type="component" value="Unassembled WGS sequence"/>
</dbReference>
<dbReference type="EMBL" id="JAVREL010000045">
    <property type="protein sequence ID" value="MDT0347762.1"/>
    <property type="molecule type" value="Genomic_DNA"/>
</dbReference>
<sequence>MPFQGFFDLLGRERRPFALVEQPAVEGVEDRGRVVRVGPVGRQVVAPQVVDDVAGVVDAVPRVERGLGGDRSNAELSARPKSLMIGLALVAGLSVVGSSMVASATDEIDSSLGADYIIQTSNFMPILPEAAEAA</sequence>
<protein>
    <submittedName>
        <fullName evidence="1">Uncharacterized protein</fullName>
    </submittedName>
</protein>
<evidence type="ECO:0000313" key="1">
    <source>
        <dbReference type="EMBL" id="MDT0347762.1"/>
    </source>
</evidence>
<reference evidence="2" key="1">
    <citation type="submission" date="2023-07" db="EMBL/GenBank/DDBJ databases">
        <title>30 novel species of actinomycetes from the DSMZ collection.</title>
        <authorList>
            <person name="Nouioui I."/>
        </authorList>
    </citation>
    <scope>NUCLEOTIDE SEQUENCE [LARGE SCALE GENOMIC DNA]</scope>
    <source>
        <strain evidence="2">DSM 44938</strain>
    </source>
</reference>